<proteinExistence type="predicted"/>
<evidence type="ECO:0000313" key="3">
    <source>
        <dbReference type="Proteomes" id="UP000886819"/>
    </source>
</evidence>
<feature type="signal peptide" evidence="1">
    <location>
        <begin position="1"/>
        <end position="28"/>
    </location>
</feature>
<sequence length="517" mass="57851">MKRFLKTCLLLVLMAAMALGLCPGTVVAEDAPIEVSIWYSDNPTLPFMDSWLALNTTAEIAGLDVTVEAIPSTDFATRVSPALNTGMNLPDVILYQNTQGENASLALNGRIVPISDYSEWTPHFNAMVEKLGLQEEVDQLKLQDGKRYFMPQLFDKPFYDGGLIMRQDYLEQKGFDAPKTFDDLYEILKAYKEDYPDSYPLTHLVAPYVTYRMTMPSWGVSFGKSSSSGTGALSYDYEKGEYFTGAISDQAREYLRFIHKLYAEGLLDPEQAAPIDNDTWATKMATGASMATYAYYDQIGGVEHASEIEGFKLQMYPSLEGPAGAHHQPKSKTGKGILFPIETASRPDFEQLVRAIDEMFFSEECSTIWCLGVEGVTYTMDGDTIVYPEEITSSPDGIYKTLQVKYGCGADPLQLVWINEREMTKYDENYAQINKTVAAMEGGNVIQSIPPTPLFDDWTAEDANSLQTPLADSIWIWMDAFVTGAKSLETDWDEYVNEMKALQIDELCALYNEHLPK</sequence>
<comment type="caution">
    <text evidence="2">The sequence shown here is derived from an EMBL/GenBank/DDBJ whole genome shotgun (WGS) entry which is preliminary data.</text>
</comment>
<evidence type="ECO:0000256" key="1">
    <source>
        <dbReference type="SAM" id="SignalP"/>
    </source>
</evidence>
<reference evidence="2" key="1">
    <citation type="submission" date="2020-10" db="EMBL/GenBank/DDBJ databases">
        <authorList>
            <person name="Gilroy R."/>
        </authorList>
    </citation>
    <scope>NUCLEOTIDE SEQUENCE</scope>
    <source>
        <strain evidence="2">ChiHile30-977</strain>
    </source>
</reference>
<organism evidence="2 3">
    <name type="scientific">Candidatus Avichristensenella intestinipullorum</name>
    <dbReference type="NCBI Taxonomy" id="2840693"/>
    <lineage>
        <taxon>Bacteria</taxon>
        <taxon>Bacillati</taxon>
        <taxon>Bacillota</taxon>
        <taxon>Clostridia</taxon>
        <taxon>Candidatus Avichristensenella</taxon>
    </lineage>
</organism>
<dbReference type="AlphaFoldDB" id="A0A9D1CJN1"/>
<dbReference type="Proteomes" id="UP000886819">
    <property type="component" value="Unassembled WGS sequence"/>
</dbReference>
<dbReference type="Gene3D" id="3.40.190.10">
    <property type="entry name" value="Periplasmic binding protein-like II"/>
    <property type="match status" value="2"/>
</dbReference>
<protein>
    <submittedName>
        <fullName evidence="2">Extracellular solute-binding protein</fullName>
    </submittedName>
</protein>
<name>A0A9D1CJN1_9FIRM</name>
<feature type="chain" id="PRO_5039432697" evidence="1">
    <location>
        <begin position="29"/>
        <end position="517"/>
    </location>
</feature>
<dbReference type="SUPFAM" id="SSF53850">
    <property type="entry name" value="Periplasmic binding protein-like II"/>
    <property type="match status" value="1"/>
</dbReference>
<evidence type="ECO:0000313" key="2">
    <source>
        <dbReference type="EMBL" id="HIQ63952.1"/>
    </source>
</evidence>
<dbReference type="EMBL" id="DVFI01000143">
    <property type="protein sequence ID" value="HIQ63952.1"/>
    <property type="molecule type" value="Genomic_DNA"/>
</dbReference>
<reference evidence="2" key="2">
    <citation type="journal article" date="2021" name="PeerJ">
        <title>Extensive microbial diversity within the chicken gut microbiome revealed by metagenomics and culture.</title>
        <authorList>
            <person name="Gilroy R."/>
            <person name="Ravi A."/>
            <person name="Getino M."/>
            <person name="Pursley I."/>
            <person name="Horton D.L."/>
            <person name="Alikhan N.F."/>
            <person name="Baker D."/>
            <person name="Gharbi K."/>
            <person name="Hall N."/>
            <person name="Watson M."/>
            <person name="Adriaenssens E.M."/>
            <person name="Foster-Nyarko E."/>
            <person name="Jarju S."/>
            <person name="Secka A."/>
            <person name="Antonio M."/>
            <person name="Oren A."/>
            <person name="Chaudhuri R.R."/>
            <person name="La Ragione R."/>
            <person name="Hildebrand F."/>
            <person name="Pallen M.J."/>
        </authorList>
    </citation>
    <scope>NUCLEOTIDE SEQUENCE</scope>
    <source>
        <strain evidence="2">ChiHile30-977</strain>
    </source>
</reference>
<gene>
    <name evidence="2" type="ORF">IAA66_10310</name>
</gene>
<keyword evidence="1" id="KW-0732">Signal</keyword>
<accession>A0A9D1CJN1</accession>